<dbReference type="RefSeq" id="WP_158061063.1">
    <property type="nucleotide sequence ID" value="NZ_CP044427.1"/>
</dbReference>
<dbReference type="AlphaFoldDB" id="A0A5J6V508"/>
<accession>A0A5J6V508</accession>
<dbReference type="EMBL" id="CP044427">
    <property type="protein sequence ID" value="QFG68677.1"/>
    <property type="molecule type" value="Genomic_DNA"/>
</dbReference>
<evidence type="ECO:0000313" key="1">
    <source>
        <dbReference type="EMBL" id="QFG68677.1"/>
    </source>
</evidence>
<dbReference type="Pfam" id="PF18963">
    <property type="entry name" value="DUF5703"/>
    <property type="match status" value="1"/>
</dbReference>
<reference evidence="1 2" key="1">
    <citation type="submission" date="2019-09" db="EMBL/GenBank/DDBJ databases">
        <title>Serinicoccus pratensis sp. nov., isolated from meadow soil.</title>
        <authorList>
            <person name="Zhang W."/>
        </authorList>
    </citation>
    <scope>NUCLEOTIDE SEQUENCE [LARGE SCALE GENOMIC DNA]</scope>
    <source>
        <strain evidence="1 2">W204</strain>
    </source>
</reference>
<protein>
    <submittedName>
        <fullName evidence="1">Uncharacterized protein</fullName>
    </submittedName>
</protein>
<sequence>MVEYEYRELTFQRDQSRGEVRQALTEHAEYGRWELFRVRLFWGGMRKVILRRKIIRVQRTA</sequence>
<organism evidence="1 2">
    <name type="scientific">Ornithinimicrobium pratense</name>
    <dbReference type="NCBI Taxonomy" id="2593973"/>
    <lineage>
        <taxon>Bacteria</taxon>
        <taxon>Bacillati</taxon>
        <taxon>Actinomycetota</taxon>
        <taxon>Actinomycetes</taxon>
        <taxon>Micrococcales</taxon>
        <taxon>Ornithinimicrobiaceae</taxon>
        <taxon>Ornithinimicrobium</taxon>
    </lineage>
</organism>
<dbReference type="InterPro" id="IPR043758">
    <property type="entry name" value="DUF5703"/>
</dbReference>
<proteinExistence type="predicted"/>
<name>A0A5J6V508_9MICO</name>
<dbReference type="OrthoDB" id="3481802at2"/>
<keyword evidence="2" id="KW-1185">Reference proteome</keyword>
<dbReference type="Proteomes" id="UP000326546">
    <property type="component" value="Chromosome"/>
</dbReference>
<evidence type="ECO:0000313" key="2">
    <source>
        <dbReference type="Proteomes" id="UP000326546"/>
    </source>
</evidence>
<gene>
    <name evidence="1" type="ORF">FY030_08065</name>
</gene>
<dbReference type="KEGG" id="serw:FY030_08065"/>